<dbReference type="OrthoDB" id="4828536at2"/>
<proteinExistence type="predicted"/>
<dbReference type="Proteomes" id="UP000272400">
    <property type="component" value="Unassembled WGS sequence"/>
</dbReference>
<reference evidence="1 2" key="1">
    <citation type="submission" date="2018-11" db="EMBL/GenBank/DDBJ databases">
        <title>Sequencing the genomes of 1000 actinobacteria strains.</title>
        <authorList>
            <person name="Klenk H.-P."/>
        </authorList>
    </citation>
    <scope>NUCLEOTIDE SEQUENCE [LARGE SCALE GENOMIC DNA]</scope>
    <source>
        <strain evidence="1 2">DSM 44254</strain>
    </source>
</reference>
<accession>A0A3N1D673</accession>
<keyword evidence="2" id="KW-1185">Reference proteome</keyword>
<dbReference type="RefSeq" id="WP_123668127.1">
    <property type="nucleotide sequence ID" value="NZ_RJKE01000001.1"/>
</dbReference>
<sequence>MMLRIAVAVLSAGLCVSGCEAPAMDDATVRRLTEQGVDPDFIFRAEVPGFTAEEKTVEPLDGGGFRMRYVSDSNSDDHAELQVHPVDFTAESCASTPIPNADSAAPVECVDNGKGLYRSGGGFHEYVHSLQHGHIRLSAPIDAISPTDLRDALNESESLWGPASHP</sequence>
<evidence type="ECO:0000313" key="2">
    <source>
        <dbReference type="Proteomes" id="UP000272400"/>
    </source>
</evidence>
<evidence type="ECO:0000313" key="1">
    <source>
        <dbReference type="EMBL" id="ROO88956.1"/>
    </source>
</evidence>
<protein>
    <submittedName>
        <fullName evidence="1">Uncharacterized protein</fullName>
    </submittedName>
</protein>
<dbReference type="AlphaFoldDB" id="A0A3N1D673"/>
<gene>
    <name evidence="1" type="ORF">EDD29_6643</name>
</gene>
<name>A0A3N1D673_9ACTN</name>
<organism evidence="1 2">
    <name type="scientific">Actinocorallia herbida</name>
    <dbReference type="NCBI Taxonomy" id="58109"/>
    <lineage>
        <taxon>Bacteria</taxon>
        <taxon>Bacillati</taxon>
        <taxon>Actinomycetota</taxon>
        <taxon>Actinomycetes</taxon>
        <taxon>Streptosporangiales</taxon>
        <taxon>Thermomonosporaceae</taxon>
        <taxon>Actinocorallia</taxon>
    </lineage>
</organism>
<comment type="caution">
    <text evidence="1">The sequence shown here is derived from an EMBL/GenBank/DDBJ whole genome shotgun (WGS) entry which is preliminary data.</text>
</comment>
<dbReference type="EMBL" id="RJKE01000001">
    <property type="protein sequence ID" value="ROO88956.1"/>
    <property type="molecule type" value="Genomic_DNA"/>
</dbReference>